<evidence type="ECO:0000256" key="3">
    <source>
        <dbReference type="ARBA" id="ARBA00022741"/>
    </source>
</evidence>
<dbReference type="PROSITE" id="PS00211">
    <property type="entry name" value="ABC_TRANSPORTER_1"/>
    <property type="match status" value="1"/>
</dbReference>
<keyword evidence="2" id="KW-0813">Transport</keyword>
<dbReference type="GO" id="GO:0005524">
    <property type="term" value="F:ATP binding"/>
    <property type="evidence" value="ECO:0007669"/>
    <property type="project" value="UniProtKB-KW"/>
</dbReference>
<dbReference type="SUPFAM" id="SSF52540">
    <property type="entry name" value="P-loop containing nucleoside triphosphate hydrolases"/>
    <property type="match status" value="1"/>
</dbReference>
<dbReference type="Gene3D" id="3.40.50.300">
    <property type="entry name" value="P-loop containing nucleotide triphosphate hydrolases"/>
    <property type="match status" value="1"/>
</dbReference>
<dbReference type="PANTHER" id="PTHR42788">
    <property type="entry name" value="TAURINE IMPORT ATP-BINDING PROTEIN-RELATED"/>
    <property type="match status" value="1"/>
</dbReference>
<evidence type="ECO:0000313" key="7">
    <source>
        <dbReference type="Proteomes" id="UP001595647"/>
    </source>
</evidence>
<feature type="domain" description="ABC transporter" evidence="5">
    <location>
        <begin position="7"/>
        <end position="223"/>
    </location>
</feature>
<reference evidence="7" key="1">
    <citation type="journal article" date="2019" name="Int. J. Syst. Evol. Microbiol.">
        <title>The Global Catalogue of Microorganisms (GCM) 10K type strain sequencing project: providing services to taxonomists for standard genome sequencing and annotation.</title>
        <authorList>
            <consortium name="The Broad Institute Genomics Platform"/>
            <consortium name="The Broad Institute Genome Sequencing Center for Infectious Disease"/>
            <person name="Wu L."/>
            <person name="Ma J."/>
        </authorList>
    </citation>
    <scope>NUCLEOTIDE SEQUENCE [LARGE SCALE GENOMIC DNA]</scope>
    <source>
        <strain evidence="7">KCTC 52231</strain>
    </source>
</reference>
<dbReference type="InterPro" id="IPR027417">
    <property type="entry name" value="P-loop_NTPase"/>
</dbReference>
<evidence type="ECO:0000256" key="2">
    <source>
        <dbReference type="ARBA" id="ARBA00022448"/>
    </source>
</evidence>
<sequence length="232" mass="25040">MASSTTPAAEPVLKLDLHAGGPGRVLGPIALTLSPGETLALTGPSGVGKTSLLRIIGGLDHCFSGHREATAHIAMVFQEPLLLPWRTAVENLTVIARISREEAELWLEKVGLAGLGDRFPHMLSLGQQRRLSLARAFACAPELLLLDEPFVSLDPSLASDMMTLLERLIADRPCATLLVTHVRGEADRLAGRILRMEGRPARILEEDQNTQARFQIAVTSETTSGSQQPTCR</sequence>
<comment type="similarity">
    <text evidence="1">Belongs to the ABC transporter superfamily.</text>
</comment>
<dbReference type="PROSITE" id="PS50893">
    <property type="entry name" value="ABC_TRANSPORTER_2"/>
    <property type="match status" value="1"/>
</dbReference>
<keyword evidence="3" id="KW-0547">Nucleotide-binding</keyword>
<evidence type="ECO:0000256" key="1">
    <source>
        <dbReference type="ARBA" id="ARBA00005417"/>
    </source>
</evidence>
<dbReference type="Pfam" id="PF00005">
    <property type="entry name" value="ABC_tran"/>
    <property type="match status" value="1"/>
</dbReference>
<gene>
    <name evidence="6" type="ORF">ACFOHV_23485</name>
</gene>
<dbReference type="InterPro" id="IPR003439">
    <property type="entry name" value="ABC_transporter-like_ATP-bd"/>
</dbReference>
<name>A0ABV7IA15_9HYPH</name>
<dbReference type="RefSeq" id="WP_378144276.1">
    <property type="nucleotide sequence ID" value="NZ_JBHRTG010000019.1"/>
</dbReference>
<dbReference type="InterPro" id="IPR050166">
    <property type="entry name" value="ABC_transporter_ATP-bind"/>
</dbReference>
<protein>
    <submittedName>
        <fullName evidence="6">ABC transporter ATP-binding protein</fullName>
    </submittedName>
</protein>
<dbReference type="Proteomes" id="UP001595647">
    <property type="component" value="Unassembled WGS sequence"/>
</dbReference>
<dbReference type="InterPro" id="IPR003593">
    <property type="entry name" value="AAA+_ATPase"/>
</dbReference>
<organism evidence="6 7">
    <name type="scientific">Ciceribacter thiooxidans</name>
    <dbReference type="NCBI Taxonomy" id="1969821"/>
    <lineage>
        <taxon>Bacteria</taxon>
        <taxon>Pseudomonadati</taxon>
        <taxon>Pseudomonadota</taxon>
        <taxon>Alphaproteobacteria</taxon>
        <taxon>Hyphomicrobiales</taxon>
        <taxon>Rhizobiaceae</taxon>
        <taxon>Ciceribacter</taxon>
    </lineage>
</organism>
<proteinExistence type="inferred from homology"/>
<dbReference type="PANTHER" id="PTHR42788:SF19">
    <property type="entry name" value="ALIPHATIC SULFONATES IMPORT ATP-BINDING PROTEIN SSUB 2"/>
    <property type="match status" value="1"/>
</dbReference>
<accession>A0ABV7IA15</accession>
<evidence type="ECO:0000313" key="6">
    <source>
        <dbReference type="EMBL" id="MFC3166250.1"/>
    </source>
</evidence>
<evidence type="ECO:0000256" key="4">
    <source>
        <dbReference type="ARBA" id="ARBA00022840"/>
    </source>
</evidence>
<keyword evidence="4 6" id="KW-0067">ATP-binding</keyword>
<evidence type="ECO:0000259" key="5">
    <source>
        <dbReference type="PROSITE" id="PS50893"/>
    </source>
</evidence>
<dbReference type="EMBL" id="JBHRTG010000019">
    <property type="protein sequence ID" value="MFC3166250.1"/>
    <property type="molecule type" value="Genomic_DNA"/>
</dbReference>
<comment type="caution">
    <text evidence="6">The sequence shown here is derived from an EMBL/GenBank/DDBJ whole genome shotgun (WGS) entry which is preliminary data.</text>
</comment>
<dbReference type="SMART" id="SM00382">
    <property type="entry name" value="AAA"/>
    <property type="match status" value="1"/>
</dbReference>
<dbReference type="InterPro" id="IPR017871">
    <property type="entry name" value="ABC_transporter-like_CS"/>
</dbReference>
<keyword evidence="7" id="KW-1185">Reference proteome</keyword>